<evidence type="ECO:0000313" key="2">
    <source>
        <dbReference type="Proteomes" id="UP000675881"/>
    </source>
</evidence>
<proteinExistence type="predicted"/>
<dbReference type="Proteomes" id="UP000675881">
    <property type="component" value="Chromosome 5"/>
</dbReference>
<keyword evidence="2" id="KW-1185">Reference proteome</keyword>
<organism evidence="1 2">
    <name type="scientific">Lepeophtheirus salmonis</name>
    <name type="common">Salmon louse</name>
    <name type="synonym">Caligus salmonis</name>
    <dbReference type="NCBI Taxonomy" id="72036"/>
    <lineage>
        <taxon>Eukaryota</taxon>
        <taxon>Metazoa</taxon>
        <taxon>Ecdysozoa</taxon>
        <taxon>Arthropoda</taxon>
        <taxon>Crustacea</taxon>
        <taxon>Multicrustacea</taxon>
        <taxon>Hexanauplia</taxon>
        <taxon>Copepoda</taxon>
        <taxon>Siphonostomatoida</taxon>
        <taxon>Caligidae</taxon>
        <taxon>Lepeophtheirus</taxon>
    </lineage>
</organism>
<name>A0A7R8CWK0_LEPSM</name>
<sequence length="109" mass="12054">MRPSFPHPQRDPSIYSIMSQQEAASGARISAELTNLTGANLKVVVGTEVPPPSGQQQAPSPKLTKRERACDRREANWIRNVVTRAVETTAEMNEKLEKIRGDIASTRAR</sequence>
<evidence type="ECO:0000313" key="1">
    <source>
        <dbReference type="EMBL" id="CAF2952930.1"/>
    </source>
</evidence>
<accession>A0A7R8CWK0</accession>
<reference evidence="1" key="1">
    <citation type="submission" date="2021-02" db="EMBL/GenBank/DDBJ databases">
        <authorList>
            <person name="Bekaert M."/>
        </authorList>
    </citation>
    <scope>NUCLEOTIDE SEQUENCE</scope>
    <source>
        <strain evidence="1">IoA-00</strain>
    </source>
</reference>
<protein>
    <submittedName>
        <fullName evidence="1">(salmon louse) hypothetical protein</fullName>
    </submittedName>
</protein>
<dbReference type="AlphaFoldDB" id="A0A7R8CWK0"/>
<gene>
    <name evidence="1" type="ORF">LSAA_10803</name>
</gene>
<dbReference type="EMBL" id="HG994584">
    <property type="protein sequence ID" value="CAF2952930.1"/>
    <property type="molecule type" value="Genomic_DNA"/>
</dbReference>